<organism evidence="2 3">
    <name type="scientific">Flavobacterium bernardetii</name>
    <dbReference type="NCBI Taxonomy" id="2813823"/>
    <lineage>
        <taxon>Bacteria</taxon>
        <taxon>Pseudomonadati</taxon>
        <taxon>Bacteroidota</taxon>
        <taxon>Flavobacteriia</taxon>
        <taxon>Flavobacteriales</taxon>
        <taxon>Flavobacteriaceae</taxon>
        <taxon>Flavobacterium</taxon>
    </lineage>
</organism>
<dbReference type="Pfam" id="PF07728">
    <property type="entry name" value="AAA_5"/>
    <property type="match status" value="1"/>
</dbReference>
<keyword evidence="3" id="KW-1185">Reference proteome</keyword>
<proteinExistence type="predicted"/>
<dbReference type="SMART" id="SM00382">
    <property type="entry name" value="AAA"/>
    <property type="match status" value="1"/>
</dbReference>
<evidence type="ECO:0000259" key="1">
    <source>
        <dbReference type="SMART" id="SM00382"/>
    </source>
</evidence>
<sequence>MENLYKLKEEFLSIWSVEKVKQMTLEQYTNLNKEDSFCYWLESRTTDLGSIWGGSAYKFGVYKRSDISKVVDADNRRTDGIYAWFIKYGETKEIAFQTIKNIILEIIDAATKNDIEKIDKIDLGPAYKWKIAFLYSNYKVLNIFKYEALKFLSINNGFDFIKKTSISIFQKNLLSLKKDDEDYFEFAHNLWRQYEDGNKKEILVMNKRKQLFINWLKLNNLSIEIADELDELSQNNLMVENYHKSIYECTELHEVYNYPAYDDTSNKFNYNVEQYYYFTIDQIKIDTGIDLNIKYALVSVDSDNELKELISSGYWSSEGKINVYESYLNKFKIGYKIAIRYAKSGHLCIRNIGTIINTSVSGNIYKFKIDWDKKFEEFCPELNANPGPINFFQIEPYIGNDRIEDIKTIFYRAITNQEVMKQPLNQILFGAPGTGKTYTTKKLAVEIIDGISYDDKDRDFITDRYEKLFKAEQINFTTFHQSISYEDFVEGIKPVLKSDDESDEDDEKEKKEASIEYEIKNGIFKKMCQLAEGVTAKVEVVDNVDFQNKDFYKMSLGGKHRLEKHNWSIKNNLIFLGWGGDKDFTELNKIKDWKLFRDTFKKDFPDLVEETKYVIQAVYTFQKMKIGDIVVISKGNKIIDAIGIIESDYFYDDTKEIDNYQFRTVKWLATNMNSTTDIFVRKEISQQTIYQFYNDDVKIEAFNENFKKETKIEEPKKYVLVIDEINRGNVSSIFGELITLLEKDKRKGVLKPNKEALVVDLPYSNDKFSVPDNLYIIGTMNTADRSVEALDTALRRRFSFIEMPSKPNLLLTEHISKGIITDSERNEINLISILTIINERIELLIDKDHQIGHSFLINTNSFDELKLVFKDSIIPLLEEYFFGDFGKIGLVIGGEFIKHKDTKPKFPSNFKYGEENDISNFTDKIVYEFTSFANWTAKTFTSIYE</sequence>
<protein>
    <submittedName>
        <fullName evidence="2">AAA family ATPase</fullName>
    </submittedName>
</protein>
<accession>A0ABR7IVF7</accession>
<dbReference type="InterPro" id="IPR027417">
    <property type="entry name" value="P-loop_NTPase"/>
</dbReference>
<dbReference type="InterPro" id="IPR052934">
    <property type="entry name" value="Methyl-DNA_Rec/Restrict_Enz"/>
</dbReference>
<dbReference type="Proteomes" id="UP000605990">
    <property type="component" value="Unassembled WGS sequence"/>
</dbReference>
<reference evidence="2 3" key="1">
    <citation type="submission" date="2020-08" db="EMBL/GenBank/DDBJ databases">
        <title>Description of novel Flavobacterium F-408 isolate.</title>
        <authorList>
            <person name="Saticioglu I.B."/>
            <person name="Duman M."/>
            <person name="Altun S."/>
        </authorList>
    </citation>
    <scope>NUCLEOTIDE SEQUENCE [LARGE SCALE GENOMIC DNA]</scope>
    <source>
        <strain evidence="2 3">F-408</strain>
    </source>
</reference>
<dbReference type="InterPro" id="IPR003593">
    <property type="entry name" value="AAA+_ATPase"/>
</dbReference>
<dbReference type="RefSeq" id="WP_187002991.1">
    <property type="nucleotide sequence ID" value="NZ_JAANOQ010000001.1"/>
</dbReference>
<evidence type="ECO:0000313" key="2">
    <source>
        <dbReference type="EMBL" id="MBC5833740.1"/>
    </source>
</evidence>
<dbReference type="PANTHER" id="PTHR37291:SF1">
    <property type="entry name" value="TYPE IV METHYL-DIRECTED RESTRICTION ENZYME ECOKMCRB SUBUNIT"/>
    <property type="match status" value="1"/>
</dbReference>
<dbReference type="InterPro" id="IPR011704">
    <property type="entry name" value="ATPase_dyneun-rel_AAA"/>
</dbReference>
<comment type="caution">
    <text evidence="2">The sequence shown here is derived from an EMBL/GenBank/DDBJ whole genome shotgun (WGS) entry which is preliminary data.</text>
</comment>
<gene>
    <name evidence="2" type="ORF">H8R27_02455</name>
</gene>
<dbReference type="SUPFAM" id="SSF52540">
    <property type="entry name" value="P-loop containing nucleoside triphosphate hydrolases"/>
    <property type="match status" value="2"/>
</dbReference>
<evidence type="ECO:0000313" key="3">
    <source>
        <dbReference type="Proteomes" id="UP000605990"/>
    </source>
</evidence>
<dbReference type="Gene3D" id="3.40.50.300">
    <property type="entry name" value="P-loop containing nucleotide triphosphate hydrolases"/>
    <property type="match status" value="1"/>
</dbReference>
<dbReference type="EMBL" id="JACRUN010000001">
    <property type="protein sequence ID" value="MBC5833740.1"/>
    <property type="molecule type" value="Genomic_DNA"/>
</dbReference>
<feature type="domain" description="AAA+ ATPase" evidence="1">
    <location>
        <begin position="422"/>
        <end position="808"/>
    </location>
</feature>
<name>A0ABR7IVF7_9FLAO</name>
<dbReference type="PANTHER" id="PTHR37291">
    <property type="entry name" value="5-METHYLCYTOSINE-SPECIFIC RESTRICTION ENZYME B"/>
    <property type="match status" value="1"/>
</dbReference>